<dbReference type="InterPro" id="IPR052981">
    <property type="entry name" value="Ingression_C2_domain"/>
</dbReference>
<feature type="compositionally biased region" description="Pro residues" evidence="1">
    <location>
        <begin position="644"/>
        <end position="661"/>
    </location>
</feature>
<evidence type="ECO:0000313" key="3">
    <source>
        <dbReference type="EMBL" id="KAB5594742.1"/>
    </source>
</evidence>
<protein>
    <recommendedName>
        <fullName evidence="2">C2 domain-containing protein</fullName>
    </recommendedName>
</protein>
<feature type="compositionally biased region" description="Pro residues" evidence="1">
    <location>
        <begin position="595"/>
        <end position="607"/>
    </location>
</feature>
<dbReference type="PROSITE" id="PS50004">
    <property type="entry name" value="C2"/>
    <property type="match status" value="1"/>
</dbReference>
<evidence type="ECO:0000256" key="1">
    <source>
        <dbReference type="SAM" id="MobiDB-lite"/>
    </source>
</evidence>
<dbReference type="SMART" id="SM00239">
    <property type="entry name" value="C2"/>
    <property type="match status" value="1"/>
</dbReference>
<feature type="compositionally biased region" description="Low complexity" evidence="1">
    <location>
        <begin position="454"/>
        <end position="471"/>
    </location>
</feature>
<dbReference type="Pfam" id="PF00168">
    <property type="entry name" value="C2"/>
    <property type="match status" value="1"/>
</dbReference>
<feature type="compositionally biased region" description="Polar residues" evidence="1">
    <location>
        <begin position="178"/>
        <end position="188"/>
    </location>
</feature>
<feature type="domain" description="C2" evidence="2">
    <location>
        <begin position="1"/>
        <end position="132"/>
    </location>
</feature>
<evidence type="ECO:0000313" key="4">
    <source>
        <dbReference type="Proteomes" id="UP000383932"/>
    </source>
</evidence>
<dbReference type="CDD" id="cd08681">
    <property type="entry name" value="C2_fungal_Inn1p-like"/>
    <property type="match status" value="1"/>
</dbReference>
<feature type="compositionally biased region" description="Pro residues" evidence="1">
    <location>
        <begin position="407"/>
        <end position="453"/>
    </location>
</feature>
<feature type="region of interest" description="Disordered" evidence="1">
    <location>
        <begin position="262"/>
        <end position="301"/>
    </location>
</feature>
<feature type="compositionally biased region" description="Pro residues" evidence="1">
    <location>
        <begin position="560"/>
        <end position="570"/>
    </location>
</feature>
<feature type="compositionally biased region" description="Low complexity" evidence="1">
    <location>
        <begin position="385"/>
        <end position="398"/>
    </location>
</feature>
<dbReference type="PANTHER" id="PTHR47052:SF3">
    <property type="entry name" value="INGRESSION PROTEIN 1"/>
    <property type="match status" value="1"/>
</dbReference>
<dbReference type="EMBL" id="SSOP01000017">
    <property type="protein sequence ID" value="KAB5594742.1"/>
    <property type="molecule type" value="Genomic_DNA"/>
</dbReference>
<feature type="region of interest" description="Disordered" evidence="1">
    <location>
        <begin position="322"/>
        <end position="737"/>
    </location>
</feature>
<dbReference type="InterPro" id="IPR035892">
    <property type="entry name" value="C2_domain_sf"/>
</dbReference>
<feature type="compositionally biased region" description="Low complexity" evidence="1">
    <location>
        <begin position="528"/>
        <end position="543"/>
    </location>
</feature>
<sequence length="737" mass="78616">MSSSPRELGTLIVVVLRAKNLPNKRHIGKQDPYCAMRFNQETRRTKAVKRGGQHPEWDEEVRFSIFEDAEDELVRTAGDKTPPPKERFRNIKGGKTMRVCCYADDPREPDLIGETQVDLTEALTKGEVDEWFTLQNKDKYAGEVYLEMTFWSKEKPPAKKKAARPSIANPQYGGPGSFTPSTSASVSANEIPAALRPNRETSPTHAQPGDRRSAIPDSLRPSASALGAPDLYVSPYNPQHSLGSHGSLGSATEVSAPGFDELGRINHGYDRRRDSFPPVRFDQPPGLYSHPSNGSMSPLSYQPQYDSLSAASIAHSMSSMHISQPSAPSLFSPPTPAPSFNAPPSQFGYGTPQDSVPPPFPQGHSYPPLGYGIPSATPAPPNGAFQPGFGPQNPGNQPIRLVSSGFAPPPPIPTPMPFSIPPPATPFQQPPNPSHTPFPQPPNPSHTPFPQQHPYPGQQYPSVIPGSAPPVQAVPPPGQFPPQVGPYSAQSALSGHGSFPPLSQQQVLPQPYSQSGSPPRAALPPAPQQLGPQPNGPQHQSTLPPQPLPPQQHFSQPLQSLPPAPPPLPSPGTSRPLPTPQQGQGQSLSSGSLGPQPPGAFSPPPPNVNGQQWHAPPRAGSLPPMSSLPGPPPPLPQQASLSQSPPPNKHFQAPPPPPSAGPPQSASFQSYQSNPEHQLPPPPSAYQPPQPPQPHPQQQRQSIPVGGIFPGPSTTTIYPGPPPKPPQMVAPQHNGWQ</sequence>
<name>A0A5N5QSK4_9AGAM</name>
<accession>A0A5N5QSK4</accession>
<feature type="compositionally biased region" description="Low complexity" evidence="1">
    <location>
        <begin position="571"/>
        <end position="594"/>
    </location>
</feature>
<feature type="region of interest" description="Disordered" evidence="1">
    <location>
        <begin position="155"/>
        <end position="221"/>
    </location>
</feature>
<feature type="compositionally biased region" description="Pro residues" evidence="1">
    <location>
        <begin position="719"/>
        <end position="728"/>
    </location>
</feature>
<dbReference type="PANTHER" id="PTHR47052">
    <property type="entry name" value="CONSERVED SERINE PROLINE-RICH PROTEIN (AFU_ORTHOLOGUE AFUA_2G01790)"/>
    <property type="match status" value="1"/>
</dbReference>
<dbReference type="Gene3D" id="2.60.40.150">
    <property type="entry name" value="C2 domain"/>
    <property type="match status" value="1"/>
</dbReference>
<proteinExistence type="predicted"/>
<keyword evidence="4" id="KW-1185">Reference proteome</keyword>
<evidence type="ECO:0000259" key="2">
    <source>
        <dbReference type="PROSITE" id="PS50004"/>
    </source>
</evidence>
<gene>
    <name evidence="3" type="ORF">CTheo_1889</name>
</gene>
<reference evidence="3 4" key="1">
    <citation type="journal article" date="2019" name="Fungal Biol. Biotechnol.">
        <title>Draft genome sequence of fastidious pathogen Ceratobasidium theobromae, which causes vascular-streak dieback in Theobroma cacao.</title>
        <authorList>
            <person name="Ali S.S."/>
            <person name="Asman A."/>
            <person name="Shao J."/>
            <person name="Firmansyah A.P."/>
            <person name="Susilo A.W."/>
            <person name="Rosmana A."/>
            <person name="McMahon P."/>
            <person name="Junaid M."/>
            <person name="Guest D."/>
            <person name="Kheng T.Y."/>
            <person name="Meinhardt L.W."/>
            <person name="Bailey B.A."/>
        </authorList>
    </citation>
    <scope>NUCLEOTIDE SEQUENCE [LARGE SCALE GENOMIC DNA]</scope>
    <source>
        <strain evidence="3 4">CT2</strain>
    </source>
</reference>
<feature type="compositionally biased region" description="Pro residues" evidence="1">
    <location>
        <begin position="472"/>
        <end position="484"/>
    </location>
</feature>
<comment type="caution">
    <text evidence="3">The sequence shown here is derived from an EMBL/GenBank/DDBJ whole genome shotgun (WGS) entry which is preliminary data.</text>
</comment>
<dbReference type="OrthoDB" id="270970at2759"/>
<dbReference type="SUPFAM" id="SSF49562">
    <property type="entry name" value="C2 domain (Calcium/lipid-binding domain, CaLB)"/>
    <property type="match status" value="1"/>
</dbReference>
<dbReference type="InterPro" id="IPR000008">
    <property type="entry name" value="C2_dom"/>
</dbReference>
<feature type="compositionally biased region" description="Polar residues" evidence="1">
    <location>
        <begin position="290"/>
        <end position="301"/>
    </location>
</feature>
<dbReference type="InterPro" id="IPR037791">
    <property type="entry name" value="C2_fungal_Inn1"/>
</dbReference>
<feature type="compositionally biased region" description="Pro residues" evidence="1">
    <location>
        <begin position="678"/>
        <end position="695"/>
    </location>
</feature>
<dbReference type="AlphaFoldDB" id="A0A5N5QSK4"/>
<dbReference type="Proteomes" id="UP000383932">
    <property type="component" value="Unassembled WGS sequence"/>
</dbReference>
<feature type="compositionally biased region" description="Low complexity" evidence="1">
    <location>
        <begin position="498"/>
        <end position="520"/>
    </location>
</feature>
<feature type="compositionally biased region" description="Basic and acidic residues" evidence="1">
    <location>
        <begin position="262"/>
        <end position="275"/>
    </location>
</feature>
<organism evidence="3 4">
    <name type="scientific">Ceratobasidium theobromae</name>
    <dbReference type="NCBI Taxonomy" id="1582974"/>
    <lineage>
        <taxon>Eukaryota</taxon>
        <taxon>Fungi</taxon>
        <taxon>Dikarya</taxon>
        <taxon>Basidiomycota</taxon>
        <taxon>Agaricomycotina</taxon>
        <taxon>Agaricomycetes</taxon>
        <taxon>Cantharellales</taxon>
        <taxon>Ceratobasidiaceae</taxon>
        <taxon>Ceratobasidium</taxon>
    </lineage>
</organism>